<keyword evidence="1" id="KW-0812">Transmembrane</keyword>
<dbReference type="RefSeq" id="WP_058582685.1">
    <property type="nucleotide sequence ID" value="NZ_LOPU01000029.1"/>
</dbReference>
<evidence type="ECO:0000313" key="3">
    <source>
        <dbReference type="Proteomes" id="UP000054387"/>
    </source>
</evidence>
<gene>
    <name evidence="2" type="ORF">AUR64_17350</name>
</gene>
<keyword evidence="1" id="KW-0472">Membrane</keyword>
<organism evidence="2 3">
    <name type="scientific">Haloprofundus marisrubri</name>
    <dbReference type="NCBI Taxonomy" id="1514971"/>
    <lineage>
        <taxon>Archaea</taxon>
        <taxon>Methanobacteriati</taxon>
        <taxon>Methanobacteriota</taxon>
        <taxon>Stenosarchaea group</taxon>
        <taxon>Halobacteria</taxon>
        <taxon>Halobacteriales</taxon>
        <taxon>Haloferacaceae</taxon>
        <taxon>Haloprofundus</taxon>
    </lineage>
</organism>
<dbReference type="Pfam" id="PF26446">
    <property type="entry name" value="DUF8125"/>
    <property type="match status" value="1"/>
</dbReference>
<dbReference type="OrthoDB" id="385133at2157"/>
<comment type="caution">
    <text evidence="2">The sequence shown here is derived from an EMBL/GenBank/DDBJ whole genome shotgun (WGS) entry which is preliminary data.</text>
</comment>
<evidence type="ECO:0000313" key="2">
    <source>
        <dbReference type="EMBL" id="KTG09533.1"/>
    </source>
</evidence>
<evidence type="ECO:0000256" key="1">
    <source>
        <dbReference type="SAM" id="Phobius"/>
    </source>
</evidence>
<sequence>MSDKRPDIHDVNRLNDYEERDAWDMFLDIWTSKLGIFVIGLITTALMVFGVFLALGYWNITIVWGETEIIAVLSIFGALGLGGWFIVLPMLSLSSTPFELLVKVNSTHDTILDAWVMHPVRMAKVSVTEGRAATASIRGVPVFFVREYNSKTRVAKGTWRGEMNDIELETHVEAMKQNRGKLRRWAQIGQQLYARFPAIATAVETAYWRAMSDDSIKRKARHPEVIESEVYDSVEMLIDSIELPGEGEPDAEEMFEEAAENEVGEIPDEWGDSA</sequence>
<dbReference type="AlphaFoldDB" id="A0A0W1R847"/>
<keyword evidence="1" id="KW-1133">Transmembrane helix</keyword>
<proteinExistence type="predicted"/>
<dbReference type="STRING" id="1514971.AUR64_17350"/>
<accession>A0A0W1R847</accession>
<dbReference type="InterPro" id="IPR058438">
    <property type="entry name" value="DUF8125"/>
</dbReference>
<feature type="transmembrane region" description="Helical" evidence="1">
    <location>
        <begin position="34"/>
        <end position="58"/>
    </location>
</feature>
<feature type="transmembrane region" description="Helical" evidence="1">
    <location>
        <begin position="70"/>
        <end position="91"/>
    </location>
</feature>
<name>A0A0W1R847_9EURY</name>
<protein>
    <submittedName>
        <fullName evidence="2">Uncharacterized protein</fullName>
    </submittedName>
</protein>
<reference evidence="2 3" key="1">
    <citation type="submission" date="2015-12" db="EMBL/GenBank/DDBJ databases">
        <title>Haloprofundus marisrubri gen. nov., sp. nov., an extremely halophilic archaeon isolated from the Discovery deep brine-seawater interface in the Red Sea.</title>
        <authorList>
            <person name="Zhang G."/>
            <person name="Stingl U."/>
            <person name="Rashid M."/>
        </authorList>
    </citation>
    <scope>NUCLEOTIDE SEQUENCE [LARGE SCALE GENOMIC DNA]</scope>
    <source>
        <strain evidence="2 3">SB9</strain>
    </source>
</reference>
<dbReference type="Proteomes" id="UP000054387">
    <property type="component" value="Unassembled WGS sequence"/>
</dbReference>
<dbReference type="EMBL" id="LOPU01000029">
    <property type="protein sequence ID" value="KTG09533.1"/>
    <property type="molecule type" value="Genomic_DNA"/>
</dbReference>
<keyword evidence="3" id="KW-1185">Reference proteome</keyword>